<keyword evidence="1" id="KW-0472">Membrane</keyword>
<dbReference type="AlphaFoldDB" id="A0A8G1QU75"/>
<sequence>MGTTLGDGNHQWAIRSVGNITVAWSSTYISALLFGTYVARPLLLVSFSSRYLCLTDGQIIPAGLQ</sequence>
<proteinExistence type="predicted"/>
<keyword evidence="1" id="KW-0812">Transmembrane</keyword>
<dbReference type="EMBL" id="KZ825085">
    <property type="protein sequence ID" value="RAH52320.1"/>
    <property type="molecule type" value="Genomic_DNA"/>
</dbReference>
<feature type="transmembrane region" description="Helical" evidence="1">
    <location>
        <begin position="20"/>
        <end position="39"/>
    </location>
</feature>
<keyword evidence="1" id="KW-1133">Transmembrane helix</keyword>
<keyword evidence="3" id="KW-1185">Reference proteome</keyword>
<evidence type="ECO:0000313" key="2">
    <source>
        <dbReference type="EMBL" id="RAH52320.1"/>
    </source>
</evidence>
<accession>A0A8G1QU75</accession>
<organism evidence="2 3">
    <name type="scientific">Aspergillus piperis CBS 112811</name>
    <dbReference type="NCBI Taxonomy" id="1448313"/>
    <lineage>
        <taxon>Eukaryota</taxon>
        <taxon>Fungi</taxon>
        <taxon>Dikarya</taxon>
        <taxon>Ascomycota</taxon>
        <taxon>Pezizomycotina</taxon>
        <taxon>Eurotiomycetes</taxon>
        <taxon>Eurotiomycetidae</taxon>
        <taxon>Eurotiales</taxon>
        <taxon>Aspergillaceae</taxon>
        <taxon>Aspergillus</taxon>
        <taxon>Aspergillus subgen. Circumdati</taxon>
    </lineage>
</organism>
<dbReference type="Proteomes" id="UP000249526">
    <property type="component" value="Unassembled WGS sequence"/>
</dbReference>
<protein>
    <submittedName>
        <fullName evidence="2">Uncharacterized protein</fullName>
    </submittedName>
</protein>
<dbReference type="RefSeq" id="XP_025510242.1">
    <property type="nucleotide sequence ID" value="XM_025661184.1"/>
</dbReference>
<reference evidence="2 3" key="1">
    <citation type="submission" date="2018-02" db="EMBL/GenBank/DDBJ databases">
        <title>The genomes of Aspergillus section Nigri reveals drivers in fungal speciation.</title>
        <authorList>
            <consortium name="DOE Joint Genome Institute"/>
            <person name="Vesth T.C."/>
            <person name="Nybo J."/>
            <person name="Theobald S."/>
            <person name="Brandl J."/>
            <person name="Frisvad J.C."/>
            <person name="Nielsen K.F."/>
            <person name="Lyhne E.K."/>
            <person name="Kogle M.E."/>
            <person name="Kuo A."/>
            <person name="Riley R."/>
            <person name="Clum A."/>
            <person name="Nolan M."/>
            <person name="Lipzen A."/>
            <person name="Salamov A."/>
            <person name="Henrissat B."/>
            <person name="Wiebenga A."/>
            <person name="De vries R.P."/>
            <person name="Grigoriev I.V."/>
            <person name="Mortensen U.H."/>
            <person name="Andersen M.R."/>
            <person name="Baker S.E."/>
        </authorList>
    </citation>
    <scope>NUCLEOTIDE SEQUENCE [LARGE SCALE GENOMIC DNA]</scope>
    <source>
        <strain evidence="2 3">CBS 112811</strain>
    </source>
</reference>
<evidence type="ECO:0000256" key="1">
    <source>
        <dbReference type="SAM" id="Phobius"/>
    </source>
</evidence>
<gene>
    <name evidence="2" type="ORF">BO85DRAFT_454029</name>
</gene>
<name>A0A8G1QU75_9EURO</name>
<evidence type="ECO:0000313" key="3">
    <source>
        <dbReference type="Proteomes" id="UP000249526"/>
    </source>
</evidence>
<dbReference type="GeneID" id="37164586"/>